<feature type="binding site" evidence="6">
    <location>
        <position position="437"/>
    </location>
    <ligand>
        <name>Zn(2+)</name>
        <dbReference type="ChEBI" id="CHEBI:29105"/>
    </ligand>
</feature>
<name>A0A915ECG7_9BILA</name>
<dbReference type="Proteomes" id="UP000887574">
    <property type="component" value="Unplaced"/>
</dbReference>
<feature type="transmembrane region" description="Helical" evidence="8">
    <location>
        <begin position="297"/>
        <end position="316"/>
    </location>
</feature>
<comment type="subcellular location">
    <subcellularLocation>
        <location evidence="1">Membrane</location>
        <topology evidence="1">Multi-pass membrane protein</topology>
    </subcellularLocation>
</comment>
<feature type="transmembrane region" description="Helical" evidence="8">
    <location>
        <begin position="328"/>
        <end position="352"/>
    </location>
</feature>
<dbReference type="WBParaSite" id="jg4691">
    <property type="protein sequence ID" value="jg4691"/>
    <property type="gene ID" value="jg4691"/>
</dbReference>
<keyword evidence="4 8" id="KW-1133">Transmembrane helix</keyword>
<dbReference type="PANTHER" id="PTHR20855:SF52">
    <property type="entry name" value="ADIPONECTIN RECEPTOR PROTEIN"/>
    <property type="match status" value="1"/>
</dbReference>
<keyword evidence="9" id="KW-1185">Reference proteome</keyword>
<evidence type="ECO:0000256" key="6">
    <source>
        <dbReference type="PIRSR" id="PIRSR604254-1"/>
    </source>
</evidence>
<evidence type="ECO:0000256" key="8">
    <source>
        <dbReference type="SAM" id="Phobius"/>
    </source>
</evidence>
<feature type="transmembrane region" description="Helical" evidence="8">
    <location>
        <begin position="439"/>
        <end position="456"/>
    </location>
</feature>
<dbReference type="GO" id="GO:0005886">
    <property type="term" value="C:plasma membrane"/>
    <property type="evidence" value="ECO:0007669"/>
    <property type="project" value="TreeGrafter"/>
</dbReference>
<keyword evidence="6" id="KW-0862">Zinc</keyword>
<feature type="compositionally biased region" description="Basic and acidic residues" evidence="7">
    <location>
        <begin position="45"/>
        <end position="55"/>
    </location>
</feature>
<reference evidence="10" key="1">
    <citation type="submission" date="2022-11" db="UniProtKB">
        <authorList>
            <consortium name="WormBaseParasite"/>
        </authorList>
    </citation>
    <scope>IDENTIFICATION</scope>
</reference>
<feature type="region of interest" description="Disordered" evidence="7">
    <location>
        <begin position="22"/>
        <end position="55"/>
    </location>
</feature>
<evidence type="ECO:0000256" key="2">
    <source>
        <dbReference type="ARBA" id="ARBA00007018"/>
    </source>
</evidence>
<evidence type="ECO:0000256" key="1">
    <source>
        <dbReference type="ARBA" id="ARBA00004141"/>
    </source>
</evidence>
<accession>A0A915ECG7</accession>
<dbReference type="GO" id="GO:0033211">
    <property type="term" value="P:adiponectin-activated signaling pathway"/>
    <property type="evidence" value="ECO:0007669"/>
    <property type="project" value="TreeGrafter"/>
</dbReference>
<feature type="binding site" evidence="6">
    <location>
        <position position="441"/>
    </location>
    <ligand>
        <name>Zn(2+)</name>
        <dbReference type="ChEBI" id="CHEBI:29105"/>
    </ligand>
</feature>
<feature type="region of interest" description="Disordered" evidence="7">
    <location>
        <begin position="120"/>
        <end position="165"/>
    </location>
</feature>
<evidence type="ECO:0000256" key="3">
    <source>
        <dbReference type="ARBA" id="ARBA00022692"/>
    </source>
</evidence>
<keyword evidence="6" id="KW-0479">Metal-binding</keyword>
<keyword evidence="3 8" id="KW-0812">Transmembrane</keyword>
<evidence type="ECO:0000256" key="5">
    <source>
        <dbReference type="ARBA" id="ARBA00023136"/>
    </source>
</evidence>
<protein>
    <submittedName>
        <fullName evidence="10">Adiponectin receptor</fullName>
    </submittedName>
</protein>
<comment type="similarity">
    <text evidence="2">Belongs to the ADIPOR family.</text>
</comment>
<feature type="transmembrane region" description="Helical" evidence="8">
    <location>
        <begin position="399"/>
        <end position="419"/>
    </location>
</feature>
<proteinExistence type="inferred from homology"/>
<feature type="compositionally biased region" description="Basic and acidic residues" evidence="7">
    <location>
        <begin position="143"/>
        <end position="152"/>
    </location>
</feature>
<evidence type="ECO:0000256" key="7">
    <source>
        <dbReference type="SAM" id="MobiDB-lite"/>
    </source>
</evidence>
<feature type="transmembrane region" description="Helical" evidence="8">
    <location>
        <begin position="364"/>
        <end position="387"/>
    </location>
</feature>
<keyword evidence="5 8" id="KW-0472">Membrane</keyword>
<dbReference type="GO" id="GO:0046872">
    <property type="term" value="F:metal ion binding"/>
    <property type="evidence" value="ECO:0007669"/>
    <property type="project" value="UniProtKB-KW"/>
</dbReference>
<sequence length="492" mass="56241">MVNDVDIQQDEDEIQVIGREAEKRAASQSLMKKVQPTDSPTKKSSHSDAHNFENDVEKCPYPLDIIVQKINTVVYKSSDSSDEDDYNTTKEINHALQLQGFRVVEKENGADCEMVTFDSNSDRYDEEDPLKPSSSKTQVVTARRGEQTKAEELSESNGKFKKGHRRAYSMPNAHRDKAVLVVTDDTVRQEGPKKRHVVRYRLHPYKPSPKADAAVNSFIEQTNFEFPFDLDDNADDLEIDLDEEEICFPGDPIDIKESRIVLRKDNEFLRTGHRPPMASFGSCFKSIFSLHTETGNIWTHMYGCVAFLGMGAWFIAQPPNVMTWMDKLVFFSFSWEQSAAWACPSASTLYNVTLKGWEGCSANWTIRSYCLLAMGLSGCIPALHLMITDGFDWMIQNAAFHWLLLMAALYIIGAATYAFRFPERFFPGKFDLFCQSHQLFHMFVIVAAYVHFYGITEMAMKRLQGGSCHEQLMARYGNDDYTDILDQYFRPY</sequence>
<dbReference type="PANTHER" id="PTHR20855">
    <property type="entry name" value="ADIPOR/PROGESTIN RECEPTOR-RELATED"/>
    <property type="match status" value="1"/>
</dbReference>
<evidence type="ECO:0000313" key="9">
    <source>
        <dbReference type="Proteomes" id="UP000887574"/>
    </source>
</evidence>
<dbReference type="Pfam" id="PF03006">
    <property type="entry name" value="HlyIII"/>
    <property type="match status" value="2"/>
</dbReference>
<organism evidence="9 10">
    <name type="scientific">Ditylenchus dipsaci</name>
    <dbReference type="NCBI Taxonomy" id="166011"/>
    <lineage>
        <taxon>Eukaryota</taxon>
        <taxon>Metazoa</taxon>
        <taxon>Ecdysozoa</taxon>
        <taxon>Nematoda</taxon>
        <taxon>Chromadorea</taxon>
        <taxon>Rhabditida</taxon>
        <taxon>Tylenchina</taxon>
        <taxon>Tylenchomorpha</taxon>
        <taxon>Sphaerularioidea</taxon>
        <taxon>Anguinidae</taxon>
        <taxon>Anguininae</taxon>
        <taxon>Ditylenchus</taxon>
    </lineage>
</organism>
<dbReference type="InterPro" id="IPR004254">
    <property type="entry name" value="AdipoR/HlyIII-related"/>
</dbReference>
<dbReference type="GO" id="GO:0038023">
    <property type="term" value="F:signaling receptor activity"/>
    <property type="evidence" value="ECO:0007669"/>
    <property type="project" value="TreeGrafter"/>
</dbReference>
<evidence type="ECO:0000256" key="4">
    <source>
        <dbReference type="ARBA" id="ARBA00022989"/>
    </source>
</evidence>
<dbReference type="AlphaFoldDB" id="A0A915ECG7"/>
<evidence type="ECO:0000313" key="10">
    <source>
        <dbReference type="WBParaSite" id="jg4691"/>
    </source>
</evidence>